<name>A0A4Q7P2R7_9FIRM</name>
<comment type="caution">
    <text evidence="2">The sequence shown here is derived from an EMBL/GenBank/DDBJ whole genome shotgun (WGS) entry which is preliminary data.</text>
</comment>
<evidence type="ECO:0000313" key="2">
    <source>
        <dbReference type="EMBL" id="RZS94203.1"/>
    </source>
</evidence>
<feature type="region of interest" description="Disordered" evidence="1">
    <location>
        <begin position="375"/>
        <end position="421"/>
    </location>
</feature>
<evidence type="ECO:0000313" key="3">
    <source>
        <dbReference type="Proteomes" id="UP000292927"/>
    </source>
</evidence>
<dbReference type="RefSeq" id="WP_130435825.1">
    <property type="nucleotide sequence ID" value="NZ_SGXF01000005.1"/>
</dbReference>
<dbReference type="Proteomes" id="UP000292927">
    <property type="component" value="Unassembled WGS sequence"/>
</dbReference>
<gene>
    <name evidence="2" type="ORF">EV209_2573</name>
</gene>
<evidence type="ECO:0000256" key="1">
    <source>
        <dbReference type="SAM" id="MobiDB-lite"/>
    </source>
</evidence>
<keyword evidence="3" id="KW-1185">Reference proteome</keyword>
<protein>
    <submittedName>
        <fullName evidence="2">Phage portal protein</fullName>
    </submittedName>
</protein>
<feature type="compositionally biased region" description="Polar residues" evidence="1">
    <location>
        <begin position="391"/>
        <end position="407"/>
    </location>
</feature>
<dbReference type="AlphaFoldDB" id="A0A4Q7P2R7"/>
<dbReference type="InterPro" id="IPR006944">
    <property type="entry name" value="Phage/GTA_portal"/>
</dbReference>
<proteinExistence type="predicted"/>
<reference evidence="2 3" key="1">
    <citation type="submission" date="2019-02" db="EMBL/GenBank/DDBJ databases">
        <title>Genomic Encyclopedia of Type Strains, Phase IV (KMG-IV): sequencing the most valuable type-strain genomes for metagenomic binning, comparative biology and taxonomic classification.</title>
        <authorList>
            <person name="Goeker M."/>
        </authorList>
    </citation>
    <scope>NUCLEOTIDE SEQUENCE [LARGE SCALE GENOMIC DNA]</scope>
    <source>
        <strain evidence="2 3">DSM 29486</strain>
    </source>
</reference>
<dbReference type="EMBL" id="SGXF01000005">
    <property type="protein sequence ID" value="RZS94203.1"/>
    <property type="molecule type" value="Genomic_DNA"/>
</dbReference>
<sequence>MDVAIGSRFRHAWNAFRSNGQQNYYRDIGTGYSYRPDRPRLTRGNERSIVTSVYNRIALDAAAINIQHVRLDDNERFLEVIKSGLNNCLSLEANIDQTGRSFIQDVVMSMLDEGCVAIVPTDTDDDPEDGVAGSFDIDKMRTGKILEWYPKHIRVQVYNENTGLKEDILMPKEAVAIIENPLYAVINEPNSTMQRLIRKLNLLDVVDEQSSSGKLDLIIQLPYVIKTEARRQQAEKRRKDIEQQLSGSKYGIAYTDGTEHITQLNRSVGNNLMTQIEYLTSMLYSQLGITQSILDGTADETTMLNYYNRTIEPIVSAIVDEMKRKFLTKTARSQKQSIMFFRDPFKLVPVTELAEISDKLTRNEIATSNEMRQTIGWKPSKDPKADELRNKNLNQTEAEVKSGNSTTTDEEVSTGESEQDRIVNELLDSLEAEIEKIIGDYISDDEEEEGDS</sequence>
<organism evidence="2 3">
    <name type="scientific">Cuneatibacter caecimuris</name>
    <dbReference type="NCBI Taxonomy" id="1796618"/>
    <lineage>
        <taxon>Bacteria</taxon>
        <taxon>Bacillati</taxon>
        <taxon>Bacillota</taxon>
        <taxon>Clostridia</taxon>
        <taxon>Lachnospirales</taxon>
        <taxon>Lachnospiraceae</taxon>
        <taxon>Cuneatibacter</taxon>
    </lineage>
</organism>
<dbReference type="Pfam" id="PF04860">
    <property type="entry name" value="Phage_portal"/>
    <property type="match status" value="1"/>
</dbReference>
<dbReference type="OrthoDB" id="2023098at2"/>
<accession>A0A4Q7P2R7</accession>
<feature type="compositionally biased region" description="Basic and acidic residues" evidence="1">
    <location>
        <begin position="379"/>
        <end position="390"/>
    </location>
</feature>